<evidence type="ECO:0000256" key="9">
    <source>
        <dbReference type="ARBA" id="ARBA00039988"/>
    </source>
</evidence>
<dbReference type="InterPro" id="IPR006225">
    <property type="entry name" value="PsdUridine_synth_RluC/D"/>
</dbReference>
<evidence type="ECO:0000256" key="2">
    <source>
        <dbReference type="ARBA" id="ARBA00022694"/>
    </source>
</evidence>
<evidence type="ECO:0000256" key="11">
    <source>
        <dbReference type="ARBA" id="ARBA00042372"/>
    </source>
</evidence>
<dbReference type="InterPro" id="IPR006145">
    <property type="entry name" value="PsdUridine_synth_RsuA/RluA"/>
</dbReference>
<dbReference type="EC" id="5.4.99.29" evidence="8"/>
<evidence type="ECO:0000256" key="1">
    <source>
        <dbReference type="ARBA" id="ARBA00022552"/>
    </source>
</evidence>
<evidence type="ECO:0000256" key="13">
    <source>
        <dbReference type="ARBA" id="ARBA00042883"/>
    </source>
</evidence>
<evidence type="ECO:0000259" key="15">
    <source>
        <dbReference type="Pfam" id="PF00849"/>
    </source>
</evidence>
<accession>A0A3B0W0U0</accession>
<dbReference type="GO" id="GO:0000455">
    <property type="term" value="P:enzyme-directed rRNA pseudouridine synthesis"/>
    <property type="evidence" value="ECO:0007669"/>
    <property type="project" value="TreeGrafter"/>
</dbReference>
<dbReference type="GO" id="GO:0008033">
    <property type="term" value="P:tRNA processing"/>
    <property type="evidence" value="ECO:0007669"/>
    <property type="project" value="UniProtKB-KW"/>
</dbReference>
<keyword evidence="1" id="KW-0698">rRNA processing</keyword>
<reference evidence="16" key="1">
    <citation type="submission" date="2018-06" db="EMBL/GenBank/DDBJ databases">
        <authorList>
            <person name="Zhirakovskaya E."/>
        </authorList>
    </citation>
    <scope>NUCLEOTIDE SEQUENCE</scope>
</reference>
<keyword evidence="3 16" id="KW-0413">Isomerase</keyword>
<dbReference type="PANTHER" id="PTHR21600:SF91">
    <property type="entry name" value="DUAL-SPECIFICITY RNA PSEUDOURIDINE SYNTHASE RLUA"/>
    <property type="match status" value="1"/>
</dbReference>
<dbReference type="GO" id="GO:0160142">
    <property type="term" value="F:23S rRNA pseudouridine(746) synthase activity"/>
    <property type="evidence" value="ECO:0007669"/>
    <property type="project" value="UniProtKB-EC"/>
</dbReference>
<comment type="catalytic activity">
    <reaction evidence="5">
        <text>uridine(746) in 23S rRNA = pseudouridine(746) in 23S rRNA</text>
        <dbReference type="Rhea" id="RHEA:42548"/>
        <dbReference type="Rhea" id="RHEA-COMP:10109"/>
        <dbReference type="Rhea" id="RHEA-COMP:10110"/>
        <dbReference type="ChEBI" id="CHEBI:65314"/>
        <dbReference type="ChEBI" id="CHEBI:65315"/>
        <dbReference type="EC" id="5.4.99.29"/>
    </reaction>
</comment>
<evidence type="ECO:0000256" key="5">
    <source>
        <dbReference type="ARBA" id="ARBA00036916"/>
    </source>
</evidence>
<evidence type="ECO:0000256" key="12">
    <source>
        <dbReference type="ARBA" id="ARBA00042844"/>
    </source>
</evidence>
<evidence type="ECO:0000256" key="7">
    <source>
        <dbReference type="ARBA" id="ARBA00038944"/>
    </source>
</evidence>
<dbReference type="AlphaFoldDB" id="A0A3B0W0U0"/>
<dbReference type="GO" id="GO:0160151">
    <property type="term" value="F:tRNA pseudouridine(32) synthase activity"/>
    <property type="evidence" value="ECO:0007669"/>
    <property type="project" value="UniProtKB-EC"/>
</dbReference>
<dbReference type="InterPro" id="IPR050188">
    <property type="entry name" value="RluA_PseudoU_synthase"/>
</dbReference>
<evidence type="ECO:0000256" key="10">
    <source>
        <dbReference type="ARBA" id="ARBA00041266"/>
    </source>
</evidence>
<evidence type="ECO:0000313" key="16">
    <source>
        <dbReference type="EMBL" id="VAW44337.1"/>
    </source>
</evidence>
<protein>
    <recommendedName>
        <fullName evidence="9">Dual-specificity RNA pseudouridine synthase RluA</fullName>
        <ecNumber evidence="7">5.4.99.28</ecNumber>
        <ecNumber evidence="8">5.4.99.29</ecNumber>
    </recommendedName>
    <alternativeName>
        <fullName evidence="10">23S rRNA pseudouridine(746) synthase</fullName>
    </alternativeName>
    <alternativeName>
        <fullName evidence="13">Ribosomal large subunit pseudouridine synthase A</fullName>
    </alternativeName>
    <alternativeName>
        <fullName evidence="12">rRNA pseudouridylate synthase A</fullName>
    </alternativeName>
    <alternativeName>
        <fullName evidence="14">rRNA-uridine isomerase A</fullName>
    </alternativeName>
    <alternativeName>
        <fullName evidence="11">tRNA pseudouridine(32) synthase</fullName>
    </alternativeName>
</protein>
<evidence type="ECO:0000256" key="8">
    <source>
        <dbReference type="ARBA" id="ARBA00038945"/>
    </source>
</evidence>
<dbReference type="PROSITE" id="PS01129">
    <property type="entry name" value="PSI_RLU"/>
    <property type="match status" value="1"/>
</dbReference>
<sequence>MHSSTLNSPQHPKQTQFTFHNDWILYADQDIIIANKPSGLLSVPGRGPEKQECLASHLQSLYPNIKIVHRLDMDTSGLMVLALNAEAHRHLSRQFQERATSKTYHAECAGIPSHNEGVIKLPMRCDWERRPLQMIDFQYGKSAETHWKVIQQNSQSFLVELTPITGRSHQLRLHMKSLGHPILGDNLYADPISLKQSTRLQLHATTLSFQHPKTQQALSFTATCPFR</sequence>
<name>A0A3B0W0U0_9ZZZZ</name>
<dbReference type="GO" id="GO:0003723">
    <property type="term" value="F:RNA binding"/>
    <property type="evidence" value="ECO:0007669"/>
    <property type="project" value="InterPro"/>
</dbReference>
<dbReference type="Pfam" id="PF00849">
    <property type="entry name" value="PseudoU_synth_2"/>
    <property type="match status" value="1"/>
</dbReference>
<dbReference type="EC" id="5.4.99.28" evidence="7"/>
<proteinExistence type="predicted"/>
<feature type="domain" description="Pseudouridine synthase RsuA/RluA-like" evidence="15">
    <location>
        <begin position="30"/>
        <end position="176"/>
    </location>
</feature>
<dbReference type="NCBIfam" id="TIGR00005">
    <property type="entry name" value="rluA_subfam"/>
    <property type="match status" value="1"/>
</dbReference>
<gene>
    <name evidence="16" type="ORF">MNBD_GAMMA04-186</name>
</gene>
<dbReference type="InterPro" id="IPR006224">
    <property type="entry name" value="PsdUridine_synth_RluA-like_CS"/>
</dbReference>
<evidence type="ECO:0000256" key="14">
    <source>
        <dbReference type="ARBA" id="ARBA00043143"/>
    </source>
</evidence>
<dbReference type="Gene3D" id="3.30.2350.10">
    <property type="entry name" value="Pseudouridine synthase"/>
    <property type="match status" value="1"/>
</dbReference>
<evidence type="ECO:0000256" key="6">
    <source>
        <dbReference type="ARBA" id="ARBA00037305"/>
    </source>
</evidence>
<dbReference type="SUPFAM" id="SSF55120">
    <property type="entry name" value="Pseudouridine synthase"/>
    <property type="match status" value="1"/>
</dbReference>
<keyword evidence="2" id="KW-0819">tRNA processing</keyword>
<dbReference type="CDD" id="cd02869">
    <property type="entry name" value="PseudoU_synth_RluA_like"/>
    <property type="match status" value="1"/>
</dbReference>
<organism evidence="16">
    <name type="scientific">hydrothermal vent metagenome</name>
    <dbReference type="NCBI Taxonomy" id="652676"/>
    <lineage>
        <taxon>unclassified sequences</taxon>
        <taxon>metagenomes</taxon>
        <taxon>ecological metagenomes</taxon>
    </lineage>
</organism>
<dbReference type="InterPro" id="IPR020103">
    <property type="entry name" value="PsdUridine_synth_cat_dom_sf"/>
</dbReference>
<dbReference type="PANTHER" id="PTHR21600">
    <property type="entry name" value="MITOCHONDRIAL RNA PSEUDOURIDINE SYNTHASE"/>
    <property type="match status" value="1"/>
</dbReference>
<evidence type="ECO:0000256" key="3">
    <source>
        <dbReference type="ARBA" id="ARBA00023235"/>
    </source>
</evidence>
<comment type="catalytic activity">
    <reaction evidence="4">
        <text>uridine(32) in tRNA = pseudouridine(32) in tRNA</text>
        <dbReference type="Rhea" id="RHEA:42544"/>
        <dbReference type="Rhea" id="RHEA-COMP:10107"/>
        <dbReference type="Rhea" id="RHEA-COMP:10108"/>
        <dbReference type="ChEBI" id="CHEBI:65314"/>
        <dbReference type="ChEBI" id="CHEBI:65315"/>
        <dbReference type="EC" id="5.4.99.28"/>
    </reaction>
</comment>
<dbReference type="EMBL" id="UOFB01000034">
    <property type="protein sequence ID" value="VAW44337.1"/>
    <property type="molecule type" value="Genomic_DNA"/>
</dbReference>
<evidence type="ECO:0000256" key="4">
    <source>
        <dbReference type="ARBA" id="ARBA00036184"/>
    </source>
</evidence>
<comment type="function">
    <text evidence="6">Dual specificity enzyme that catalyzes the synthesis of pseudouridine from uracil-746 in 23S ribosomal RNA and from uracil-32 in the anticodon stem and loop of transfer RNAs.</text>
</comment>